<comment type="caution">
    <text evidence="2">The sequence shown here is derived from an EMBL/GenBank/DDBJ whole genome shotgun (WGS) entry which is preliminary data.</text>
</comment>
<accession>A0A168D2K6</accession>
<dbReference type="AlphaFoldDB" id="A0A168D2K6"/>
<protein>
    <recommendedName>
        <fullName evidence="1">Helicase XPB/Ssl2 N-terminal domain-containing protein</fullName>
    </recommendedName>
</protein>
<dbReference type="Proteomes" id="UP000076967">
    <property type="component" value="Unassembled WGS sequence"/>
</dbReference>
<dbReference type="STRING" id="494026.PGLA_23110"/>
<dbReference type="Pfam" id="PF13625">
    <property type="entry name" value="Helicase_C_3"/>
    <property type="match status" value="1"/>
</dbReference>
<dbReference type="EMBL" id="LVJH01000070">
    <property type="protein sequence ID" value="OAB33818.1"/>
    <property type="molecule type" value="Genomic_DNA"/>
</dbReference>
<sequence length="568" mass="66070">MNLDEPYVKNVTDISSLSTCEQEILRRVYASFAGQSFNDANFMKLRVKGYSGAEHLLSFLVLRKRGYIRTQQHSWGEQLYYIPMDLLPLLHQILYTHELLEVKEEVLVMKEAKPGLVLDLFHVLVFIALDQIALTTKGTVHKKSIQKIAERMNLKAEDLNELTLLLTNAENVPLHVAIILDLLHCLKLIAREPKYIVVQEKALCMWLNLNAEQMTSVLVKIVTERYGTYHSEMQHLCCSICQPALLSGNWVEIEPLLDWMTQQQMLDSSHRVEMSIQAKAWLCALAGFGWMDVGMLSGNRICFRWSISSNEVLNAFNYDMASLNTPLENPTGRFYVQPDFDIIVLPDIPYLLRWKLMMFTDIRKSDRMSIYRLSKDSITQAVKRGMGIDEVMRFMTEYAETGVPEHISLTLRQWDKETNHAEIFLSSSRVEEMMDSLSEQHVNETWVYEKHRFIKEYCSVHPFRVEDNIPIPESFFQGIEQIPKMWIKEFRSYHFSTGIQMMEQALLWKTKVKLSLDGSEVDFIPLQVSHNPYEISGEVYNPAVMQYERIQLSPSDWKELRLIVPNFT</sequence>
<feature type="domain" description="Helicase XPB/Ssl2 N-terminal" evidence="1">
    <location>
        <begin position="335"/>
        <end position="417"/>
    </location>
</feature>
<organism evidence="2 3">
    <name type="scientific">Paenibacillus glacialis</name>
    <dbReference type="NCBI Taxonomy" id="494026"/>
    <lineage>
        <taxon>Bacteria</taxon>
        <taxon>Bacillati</taxon>
        <taxon>Bacillota</taxon>
        <taxon>Bacilli</taxon>
        <taxon>Bacillales</taxon>
        <taxon>Paenibacillaceae</taxon>
        <taxon>Paenibacillus</taxon>
    </lineage>
</organism>
<gene>
    <name evidence="2" type="ORF">PGLA_23110</name>
</gene>
<dbReference type="OrthoDB" id="2987331at2"/>
<dbReference type="InterPro" id="IPR032830">
    <property type="entry name" value="XPB/Ssl2_N"/>
</dbReference>
<reference evidence="2 3" key="1">
    <citation type="submission" date="2016-03" db="EMBL/GenBank/DDBJ databases">
        <title>Draft genome sequence of Paenibacillus glacialis DSM 22343.</title>
        <authorList>
            <person name="Shin S.-K."/>
            <person name="Yi H."/>
        </authorList>
    </citation>
    <scope>NUCLEOTIDE SEQUENCE [LARGE SCALE GENOMIC DNA]</scope>
    <source>
        <strain evidence="2 3">DSM 22343</strain>
    </source>
</reference>
<keyword evidence="3" id="KW-1185">Reference proteome</keyword>
<evidence type="ECO:0000313" key="2">
    <source>
        <dbReference type="EMBL" id="OAB33818.1"/>
    </source>
</evidence>
<name>A0A168D2K6_9BACL</name>
<evidence type="ECO:0000259" key="1">
    <source>
        <dbReference type="Pfam" id="PF13625"/>
    </source>
</evidence>
<proteinExistence type="predicted"/>
<dbReference type="RefSeq" id="WP_068537531.1">
    <property type="nucleotide sequence ID" value="NZ_LVJH01000070.1"/>
</dbReference>
<evidence type="ECO:0000313" key="3">
    <source>
        <dbReference type="Proteomes" id="UP000076967"/>
    </source>
</evidence>